<dbReference type="EMBL" id="MU069461">
    <property type="protein sequence ID" value="KAF5842456.1"/>
    <property type="molecule type" value="Genomic_DNA"/>
</dbReference>
<proteinExistence type="predicted"/>
<gene>
    <name evidence="1" type="ORF">DUNSADRAFT_7064</name>
</gene>
<sequence>MVTKTPNPLQSKSQGNAWQSSIQRSCASLSQLDSPESSLCWALQLLPVYSNTQEFVCPAGASFSSELHEPKQRHAAFLLHFLDVALAIQDNLGIPPGHDLPNPKQRRRLKAIINRLSPEQYLEVILSRTFGSHHKVPRPFIGYYFKNAEEPPPTPVQMADCAVGMTDDCLPAMVGDDISGLSSASAWYYYGGVNVAGIHAEDAWLHSINAAVLPPLNTTLLEGCIEPDGIWALQTSLRLSVCKLWTFAPQQLSAPDLGLHLASAFEIPLPCGLDKLLVSRSLSINPWWAQEPAQAALGWEVVRQGPGDVIWADRPHAVAGDIALALSWNYAVPSRYGRATN</sequence>
<reference evidence="1" key="1">
    <citation type="submission" date="2017-08" db="EMBL/GenBank/DDBJ databases">
        <authorList>
            <person name="Polle J.E."/>
            <person name="Barry K."/>
            <person name="Cushman J."/>
            <person name="Schmutz J."/>
            <person name="Tran D."/>
            <person name="Hathwaick L.T."/>
            <person name="Yim W.C."/>
            <person name="Jenkins J."/>
            <person name="Mckie-Krisberg Z.M."/>
            <person name="Prochnik S."/>
            <person name="Lindquist E."/>
            <person name="Dockter R.B."/>
            <person name="Adam C."/>
            <person name="Molina H."/>
            <person name="Bunkerborg J."/>
            <person name="Jin E."/>
            <person name="Buchheim M."/>
            <person name="Magnuson J."/>
        </authorList>
    </citation>
    <scope>NUCLEOTIDE SEQUENCE</scope>
    <source>
        <strain evidence="1">CCAP 19/18</strain>
    </source>
</reference>
<protein>
    <submittedName>
        <fullName evidence="1">Uncharacterized protein</fullName>
    </submittedName>
</protein>
<keyword evidence="2" id="KW-1185">Reference proteome</keyword>
<evidence type="ECO:0000313" key="2">
    <source>
        <dbReference type="Proteomes" id="UP000815325"/>
    </source>
</evidence>
<accession>A0ABQ7H6L4</accession>
<name>A0ABQ7H6L4_DUNSA</name>
<dbReference type="Proteomes" id="UP000815325">
    <property type="component" value="Unassembled WGS sequence"/>
</dbReference>
<comment type="caution">
    <text evidence="1">The sequence shown here is derived from an EMBL/GenBank/DDBJ whole genome shotgun (WGS) entry which is preliminary data.</text>
</comment>
<evidence type="ECO:0000313" key="1">
    <source>
        <dbReference type="EMBL" id="KAF5842456.1"/>
    </source>
</evidence>
<organism evidence="1 2">
    <name type="scientific">Dunaliella salina</name>
    <name type="common">Green alga</name>
    <name type="synonym">Protococcus salinus</name>
    <dbReference type="NCBI Taxonomy" id="3046"/>
    <lineage>
        <taxon>Eukaryota</taxon>
        <taxon>Viridiplantae</taxon>
        <taxon>Chlorophyta</taxon>
        <taxon>core chlorophytes</taxon>
        <taxon>Chlorophyceae</taxon>
        <taxon>CS clade</taxon>
        <taxon>Chlamydomonadales</taxon>
        <taxon>Dunaliellaceae</taxon>
        <taxon>Dunaliella</taxon>
    </lineage>
</organism>